<dbReference type="GO" id="GO:0005524">
    <property type="term" value="F:ATP binding"/>
    <property type="evidence" value="ECO:0007669"/>
    <property type="project" value="InterPro"/>
</dbReference>
<dbReference type="EMBL" id="JAEHOC010000015">
    <property type="protein sequence ID" value="KAG2435312.1"/>
    <property type="molecule type" value="Genomic_DNA"/>
</dbReference>
<dbReference type="Gene3D" id="1.10.510.10">
    <property type="entry name" value="Transferase(Phosphotransferase) domain 1"/>
    <property type="match status" value="1"/>
</dbReference>
<keyword evidence="4" id="KW-1185">Reference proteome</keyword>
<feature type="region of interest" description="Disordered" evidence="1">
    <location>
        <begin position="1069"/>
        <end position="1090"/>
    </location>
</feature>
<dbReference type="PANTHER" id="PTHR44329">
    <property type="entry name" value="SERINE/THREONINE-PROTEIN KINASE TNNI3K-RELATED"/>
    <property type="match status" value="1"/>
</dbReference>
<dbReference type="InterPro" id="IPR011009">
    <property type="entry name" value="Kinase-like_dom_sf"/>
</dbReference>
<dbReference type="InterPro" id="IPR000719">
    <property type="entry name" value="Prot_kinase_dom"/>
</dbReference>
<evidence type="ECO:0000259" key="2">
    <source>
        <dbReference type="PROSITE" id="PS50011"/>
    </source>
</evidence>
<name>A0A835VZS4_CHLIN</name>
<comment type="caution">
    <text evidence="3">The sequence shown here is derived from an EMBL/GenBank/DDBJ whole genome shotgun (WGS) entry which is preliminary data.</text>
</comment>
<reference evidence="3" key="1">
    <citation type="journal article" date="2020" name="bioRxiv">
        <title>Comparative genomics of Chlamydomonas.</title>
        <authorList>
            <person name="Craig R.J."/>
            <person name="Hasan A.R."/>
            <person name="Ness R.W."/>
            <person name="Keightley P.D."/>
        </authorList>
    </citation>
    <scope>NUCLEOTIDE SEQUENCE</scope>
    <source>
        <strain evidence="3">SAG 7.73</strain>
    </source>
</reference>
<feature type="compositionally biased region" description="Low complexity" evidence="1">
    <location>
        <begin position="1236"/>
        <end position="1252"/>
    </location>
</feature>
<dbReference type="PROSITE" id="PS50011">
    <property type="entry name" value="PROTEIN_KINASE_DOM"/>
    <property type="match status" value="1"/>
</dbReference>
<evidence type="ECO:0000256" key="1">
    <source>
        <dbReference type="SAM" id="MobiDB-lite"/>
    </source>
</evidence>
<feature type="region of interest" description="Disordered" evidence="1">
    <location>
        <begin position="1547"/>
        <end position="1566"/>
    </location>
</feature>
<accession>A0A835VZS4</accession>
<feature type="region of interest" description="Disordered" evidence="1">
    <location>
        <begin position="1025"/>
        <end position="1047"/>
    </location>
</feature>
<feature type="region of interest" description="Disordered" evidence="1">
    <location>
        <begin position="167"/>
        <end position="209"/>
    </location>
</feature>
<feature type="region of interest" description="Disordered" evidence="1">
    <location>
        <begin position="918"/>
        <end position="955"/>
    </location>
</feature>
<feature type="compositionally biased region" description="Low complexity" evidence="1">
    <location>
        <begin position="806"/>
        <end position="819"/>
    </location>
</feature>
<feature type="region of interest" description="Disordered" evidence="1">
    <location>
        <begin position="1227"/>
        <end position="1271"/>
    </location>
</feature>
<feature type="region of interest" description="Disordered" evidence="1">
    <location>
        <begin position="702"/>
        <end position="737"/>
    </location>
</feature>
<dbReference type="GO" id="GO:0004674">
    <property type="term" value="F:protein serine/threonine kinase activity"/>
    <property type="evidence" value="ECO:0007669"/>
    <property type="project" value="TreeGrafter"/>
</dbReference>
<dbReference type="InterPro" id="IPR008271">
    <property type="entry name" value="Ser/Thr_kinase_AS"/>
</dbReference>
<feature type="region of interest" description="Disordered" evidence="1">
    <location>
        <begin position="226"/>
        <end position="248"/>
    </location>
</feature>
<feature type="domain" description="Protein kinase" evidence="2">
    <location>
        <begin position="1642"/>
        <end position="1979"/>
    </location>
</feature>
<protein>
    <recommendedName>
        <fullName evidence="2">Protein kinase domain-containing protein</fullName>
    </recommendedName>
</protein>
<feature type="compositionally biased region" description="Gly residues" evidence="1">
    <location>
        <begin position="1554"/>
        <end position="1565"/>
    </location>
</feature>
<feature type="region of interest" description="Disordered" evidence="1">
    <location>
        <begin position="509"/>
        <end position="529"/>
    </location>
</feature>
<dbReference type="InterPro" id="IPR051681">
    <property type="entry name" value="Ser/Thr_Kinases-Pseudokinases"/>
</dbReference>
<feature type="compositionally biased region" description="Gly residues" evidence="1">
    <location>
        <begin position="982"/>
        <end position="1001"/>
    </location>
</feature>
<gene>
    <name evidence="3" type="ORF">HXX76_007387</name>
</gene>
<dbReference type="Proteomes" id="UP000650467">
    <property type="component" value="Unassembled WGS sequence"/>
</dbReference>
<dbReference type="SMART" id="SM00220">
    <property type="entry name" value="S_TKc"/>
    <property type="match status" value="1"/>
</dbReference>
<sequence>MQALVHLQRELSLTAGHSLLARTERVLGVLCSFLSASDIRLYGAVDTDEHPGAAPFILIASSGAPPVATATAPTSPSLRGAAAPLAPGTEAWPASMMPVAIATAGASRSQLPIGGSGGCDGGSCAALEMDEHSLGIGELPTPGALRASLPRALAPAQQAASFKMLRQHETQAGRPSVACTGRSQQHPAAGAALPSPQSQLGVRLTPPEPLPALLDRMLQTQAPVFSTRPAPEAPTGGGGGVRGSASGDTAGAAEGDVVILIPLTSGRRILGALWVVRYSGVAATLAAAAAAAAAAASAAASAATATSSGVGATSSPQVPQAGATTSGRAVLEFSRRMQQAPVAAPVVVNTTIGGAGALSFATSSSIPSSGPALLASPPPPALPPAAACYNLLTSPMALQQLSMSLSLLLGADAAPLAGLAGCLAALAGAASVTSLVGALADALAAHVRERYLLEPRVVAAYVPEPSSAVGLLFGGGGGGGAGRNGHGSLAFGGAADAVETAAGAVLSGHHAKDSFKQPPSTQGNAAASKVAGMDARRAGAAAAARVAQIVDGAATRVRSETTARQIRRVPAGSFAADASGGGGGGGRGGGSSFQHGTASSRALATHADLCFPDPLMYSGGNAVFATGPGGYGSNRGPAVAGGLGTAASASRVVALSNVDVAAIDATAAAGSGVTTVRVKPFPLNNTLLRQLVRKQAADTAAAAAKLQQQPRQQAQQQPSAVASSSSGGGNDARAAARGAAAVEVPDCAAHMQDARMPSRDLLMLLTSLSAAAGGAAIGGGAPSSAASVLAGAGASGSAAFVGHSMSQSQLTTQQQRSGPYGSGGGMGGGGGLRSLLLVALPAGDGRGVLAFYVAFPQQLPPPLLREIRGALSEVLDCASALVARKVSRELAAELETLATAAPGASYAVVQDHRVPELVDPEHGTGRGGGGNQEPMTAPANVVGSPAGGGSGSSMSAAFASSAAGLRGLAAGARSVGGMRAGGGGGGGGGGGTGTGGGGGGHTSTAIPEDATDRLDPLLASLEPAFLYETGRTDRSGGEGEGGRFGRTNSAALHAAGGAIALLDASGSARGARRPGAAEAPGTPTAGSRAASGNVGRVALAMLAAANATAGGGAAESAEMAALSPFRGGNQNGGMMPPACGSPGVNEAGLLLLGPMPPSGCPGMYTRSTSVVHMEEMDPVQSTMRAQLPLLVASLQTSISNARSEAALLQAAATALLPRSGPIAVVPSHGGGGGSSGAVPMASAASGPAGVSGRQSHLAPSNGPSHAAGQSDMDQLQLVSQLGVGGCAVVFKGRLGTLDCAVKLMEMPDVDEELRPATGMTGSTHVSGDALTGGAVAPQAAAGGEAAAAAAADEEAAERERVMARRAMLRNAMELAAMQMISHPNVMQAAAADFGWSRCPPSSLVLVVGGVDDWAGEDVSSSLIVTPLDAEPACSGVSGSCSMADGGMPSAAVTGDHGGSSSTSTFGYSAAHSGISSSSPSGSAAPSLGAGSCQLNHSYRAVFRDFAGGSNSSSAGAGVSSSSSGSAGPAGSGGRVFVVCGGSSRGDVLSPNARGSGGSAASGSAGGATMSAAASDVPVIDSGTFAHITPHRHLLHDFARGSRDQQFSAISFGGGRSLRSFTAAAAGAATSAAAACAALWRLRPVQQPLGGGRLRCLMAAAGGADTSGGGRRRCLMAAAGGAASPATMDCAAFAAAAACAALWQQRPAQPAGDCSLRKFLAVHSTFTNVTLGRRAAPDGAEHFFLRPAGEMELSPEAPPICVAIVCEWCDQACLATALHKRVFPVTLGRLAPTAQNPRGPRVYDFKGIMMTLLDVAMALRHLHANHLIHRDIKPANILLKTNTMDRRGFTAKLADFGFVTLLNRPGDELSGGEPFVAVEESCGTVTHMAPECWSKPCRLDASCDVYSFGILMWELLAGGVRPYPEIEPQDIRKHVCKGLRPVFEGAVPAPYKQLAQRCWSADPLQRPRSSELVAAISQLLSTIGGGGGGGGGGAAGR</sequence>
<dbReference type="InterPro" id="IPR001245">
    <property type="entry name" value="Ser-Thr/Tyr_kinase_cat_dom"/>
</dbReference>
<feature type="compositionally biased region" description="Polar residues" evidence="1">
    <location>
        <begin position="1253"/>
        <end position="1263"/>
    </location>
</feature>
<dbReference type="PANTHER" id="PTHR44329:SF214">
    <property type="entry name" value="PROTEIN KINASE DOMAIN-CONTAINING PROTEIN"/>
    <property type="match status" value="1"/>
</dbReference>
<evidence type="ECO:0000313" key="3">
    <source>
        <dbReference type="EMBL" id="KAG2435312.1"/>
    </source>
</evidence>
<dbReference type="OrthoDB" id="548754at2759"/>
<feature type="compositionally biased region" description="Gly residues" evidence="1">
    <location>
        <begin position="579"/>
        <end position="591"/>
    </location>
</feature>
<feature type="compositionally biased region" description="Low complexity" evidence="1">
    <location>
        <begin position="1069"/>
        <end position="1087"/>
    </location>
</feature>
<dbReference type="PROSITE" id="PS00108">
    <property type="entry name" value="PROTEIN_KINASE_ST"/>
    <property type="match status" value="1"/>
</dbReference>
<organism evidence="3 4">
    <name type="scientific">Chlamydomonas incerta</name>
    <dbReference type="NCBI Taxonomy" id="51695"/>
    <lineage>
        <taxon>Eukaryota</taxon>
        <taxon>Viridiplantae</taxon>
        <taxon>Chlorophyta</taxon>
        <taxon>core chlorophytes</taxon>
        <taxon>Chlorophyceae</taxon>
        <taxon>CS clade</taxon>
        <taxon>Chlamydomonadales</taxon>
        <taxon>Chlamydomonadaceae</taxon>
        <taxon>Chlamydomonas</taxon>
    </lineage>
</organism>
<feature type="compositionally biased region" description="Basic and acidic residues" evidence="1">
    <location>
        <begin position="1030"/>
        <end position="1043"/>
    </location>
</feature>
<evidence type="ECO:0000313" key="4">
    <source>
        <dbReference type="Proteomes" id="UP000650467"/>
    </source>
</evidence>
<proteinExistence type="predicted"/>
<dbReference type="SUPFAM" id="SSF56112">
    <property type="entry name" value="Protein kinase-like (PK-like)"/>
    <property type="match status" value="1"/>
</dbReference>
<dbReference type="Pfam" id="PF07714">
    <property type="entry name" value="PK_Tyr_Ser-Thr"/>
    <property type="match status" value="1"/>
</dbReference>
<feature type="region of interest" description="Disordered" evidence="1">
    <location>
        <begin position="982"/>
        <end position="1008"/>
    </location>
</feature>
<feature type="region of interest" description="Disordered" evidence="1">
    <location>
        <begin position="805"/>
        <end position="825"/>
    </location>
</feature>
<feature type="region of interest" description="Disordered" evidence="1">
    <location>
        <begin position="573"/>
        <end position="596"/>
    </location>
</feature>